<sequence>MAEDNKPPTQLNKEWLQKFKDHDIAGFRKKLKEIAEDGTGDPVIPAMKSLKGDDGTIPGLPFGTPVPLAIGNMAAEGTGTHGDAVNKAVVEMVTALDGIITSHTELFKDIDSALEETIDSLVKTQGKSLDAIDGQKLYDIFEDEGVEVDLTTSPDEDGGGDGGKDD</sequence>
<keyword evidence="3" id="KW-1185">Reference proteome</keyword>
<accession>A0ABT7A0S6</accession>
<dbReference type="EMBL" id="JANCPR020000024">
    <property type="protein sequence ID" value="MDJ1134911.1"/>
    <property type="molecule type" value="Genomic_DNA"/>
</dbReference>
<evidence type="ECO:0000313" key="3">
    <source>
        <dbReference type="Proteomes" id="UP001214441"/>
    </source>
</evidence>
<dbReference type="RefSeq" id="WP_274045702.1">
    <property type="nucleotide sequence ID" value="NZ_JANCPR020000024.1"/>
</dbReference>
<evidence type="ECO:0000256" key="1">
    <source>
        <dbReference type="SAM" id="MobiDB-lite"/>
    </source>
</evidence>
<dbReference type="Proteomes" id="UP001214441">
    <property type="component" value="Unassembled WGS sequence"/>
</dbReference>
<gene>
    <name evidence="2" type="ORF">NMN56_023720</name>
</gene>
<name>A0ABT7A0S6_9ACTN</name>
<reference evidence="2 3" key="1">
    <citation type="submission" date="2023-05" db="EMBL/GenBank/DDBJ databases">
        <title>Streptantibioticus silvisoli sp. nov., acidotolerant actinomycetes 1 from pine litter.</title>
        <authorList>
            <person name="Swiecimska M."/>
            <person name="Golinska P."/>
            <person name="Sangal V."/>
            <person name="Wachnowicz B."/>
            <person name="Goodfellow M."/>
        </authorList>
    </citation>
    <scope>NUCLEOTIDE SEQUENCE [LARGE SCALE GENOMIC DNA]</scope>
    <source>
        <strain evidence="2 3">DSM 42109</strain>
    </source>
</reference>
<feature type="region of interest" description="Disordered" evidence="1">
    <location>
        <begin position="147"/>
        <end position="166"/>
    </location>
</feature>
<protein>
    <submittedName>
        <fullName evidence="2">Type VII secretion system-associated protein</fullName>
    </submittedName>
</protein>
<dbReference type="InterPro" id="IPR049801">
    <property type="entry name" value="T7SS_assoc-like"/>
</dbReference>
<comment type="caution">
    <text evidence="2">The sequence shown here is derived from an EMBL/GenBank/DDBJ whole genome shotgun (WGS) entry which is preliminary data.</text>
</comment>
<organism evidence="2 3">
    <name type="scientific">Streptomyces iconiensis</name>
    <dbReference type="NCBI Taxonomy" id="1384038"/>
    <lineage>
        <taxon>Bacteria</taxon>
        <taxon>Bacillati</taxon>
        <taxon>Actinomycetota</taxon>
        <taxon>Actinomycetes</taxon>
        <taxon>Kitasatosporales</taxon>
        <taxon>Streptomycetaceae</taxon>
        <taxon>Streptomyces</taxon>
    </lineage>
</organism>
<evidence type="ECO:0000313" key="2">
    <source>
        <dbReference type="EMBL" id="MDJ1134911.1"/>
    </source>
</evidence>
<dbReference type="NCBIfam" id="NF033533">
    <property type="entry name" value="lone7_assoc_B"/>
    <property type="match status" value="1"/>
</dbReference>
<proteinExistence type="predicted"/>